<comment type="subcellular location">
    <subcellularLocation>
        <location evidence="1">Nucleus</location>
    </subcellularLocation>
</comment>
<feature type="domain" description="HTH myb-type" evidence="8">
    <location>
        <begin position="96"/>
        <end position="150"/>
    </location>
</feature>
<evidence type="ECO:0000256" key="2">
    <source>
        <dbReference type="ARBA" id="ARBA00022737"/>
    </source>
</evidence>
<feature type="domain" description="Myb-like" evidence="7">
    <location>
        <begin position="96"/>
        <end position="146"/>
    </location>
</feature>
<evidence type="ECO:0000313" key="9">
    <source>
        <dbReference type="EMBL" id="MCD7449252.1"/>
    </source>
</evidence>
<evidence type="ECO:0000256" key="5">
    <source>
        <dbReference type="ARBA" id="ARBA00023163"/>
    </source>
</evidence>
<keyword evidence="6" id="KW-0539">Nucleus</keyword>
<evidence type="ECO:0000259" key="8">
    <source>
        <dbReference type="PROSITE" id="PS51294"/>
    </source>
</evidence>
<keyword evidence="10" id="KW-1185">Reference proteome</keyword>
<reference evidence="9 10" key="1">
    <citation type="journal article" date="2021" name="BMC Genomics">
        <title>Datura genome reveals duplications of psychoactive alkaloid biosynthetic genes and high mutation rate following tissue culture.</title>
        <authorList>
            <person name="Rajewski A."/>
            <person name="Carter-House D."/>
            <person name="Stajich J."/>
            <person name="Litt A."/>
        </authorList>
    </citation>
    <scope>NUCLEOTIDE SEQUENCE [LARGE SCALE GENOMIC DNA]</scope>
    <source>
        <strain evidence="9">AR-01</strain>
    </source>
</reference>
<evidence type="ECO:0000259" key="7">
    <source>
        <dbReference type="PROSITE" id="PS50090"/>
    </source>
</evidence>
<proteinExistence type="predicted"/>
<organism evidence="9 10">
    <name type="scientific">Datura stramonium</name>
    <name type="common">Jimsonweed</name>
    <name type="synonym">Common thornapple</name>
    <dbReference type="NCBI Taxonomy" id="4076"/>
    <lineage>
        <taxon>Eukaryota</taxon>
        <taxon>Viridiplantae</taxon>
        <taxon>Streptophyta</taxon>
        <taxon>Embryophyta</taxon>
        <taxon>Tracheophyta</taxon>
        <taxon>Spermatophyta</taxon>
        <taxon>Magnoliopsida</taxon>
        <taxon>eudicotyledons</taxon>
        <taxon>Gunneridae</taxon>
        <taxon>Pentapetalae</taxon>
        <taxon>asterids</taxon>
        <taxon>lamiids</taxon>
        <taxon>Solanales</taxon>
        <taxon>Solanaceae</taxon>
        <taxon>Solanoideae</taxon>
        <taxon>Datureae</taxon>
        <taxon>Datura</taxon>
    </lineage>
</organism>
<dbReference type="SMART" id="SM00717">
    <property type="entry name" value="SANT"/>
    <property type="match status" value="2"/>
</dbReference>
<dbReference type="InterPro" id="IPR017930">
    <property type="entry name" value="Myb_dom"/>
</dbReference>
<dbReference type="PANTHER" id="PTHR47997">
    <property type="entry name" value="MYB DOMAIN PROTEIN 55"/>
    <property type="match status" value="1"/>
</dbReference>
<sequence>MPREAAKALIETCSGPHELKFQPPHSFTPDPKANHEPYLSVGKQKVKRGLWSPEEDEKLIRHITTHGHSCWSSVPKLAGLQRCGKSCRLRWINYLRPDLKRGCFSEQEERTIIDVHRILGNRWAQIAKHLPGRTDNEVKNFWNSCIKKKLISQGFDPNTHNLLSRTHQSNKQKPNNYYTSSSLFTIETSFSSSSSSMDMIKASLAALSPFPHTNSTTTAAAATSTAITTHQSQTNLSRLYEFACGNYKNRVTNFGNSNLVNIDYQKQSTSTGFGIINNENCMWAVTGFEPHHEFGPSNNIIGHEEMQREAQVQLQEKNCQEEVYKVNDHEFNNSGLIAENVTFGDGSSFDFEFVDSALMPCGIYTNINSIDQLAWEC</sequence>
<accession>A0ABS8RR76</accession>
<name>A0ABS8RR76_DATST</name>
<dbReference type="Proteomes" id="UP000823775">
    <property type="component" value="Unassembled WGS sequence"/>
</dbReference>
<dbReference type="Gene3D" id="1.10.10.60">
    <property type="entry name" value="Homeodomain-like"/>
    <property type="match status" value="2"/>
</dbReference>
<evidence type="ECO:0000256" key="1">
    <source>
        <dbReference type="ARBA" id="ARBA00004123"/>
    </source>
</evidence>
<dbReference type="InterPro" id="IPR051953">
    <property type="entry name" value="Plant_SW-associated_TFs"/>
</dbReference>
<gene>
    <name evidence="9" type="ORF">HAX54_050690</name>
</gene>
<dbReference type="PROSITE" id="PS51294">
    <property type="entry name" value="HTH_MYB"/>
    <property type="match status" value="2"/>
</dbReference>
<keyword evidence="3" id="KW-0805">Transcription regulation</keyword>
<dbReference type="InterPro" id="IPR009057">
    <property type="entry name" value="Homeodomain-like_sf"/>
</dbReference>
<dbReference type="Pfam" id="PF00249">
    <property type="entry name" value="Myb_DNA-binding"/>
    <property type="match status" value="2"/>
</dbReference>
<keyword evidence="4" id="KW-0238">DNA-binding</keyword>
<evidence type="ECO:0000256" key="6">
    <source>
        <dbReference type="ARBA" id="ARBA00023242"/>
    </source>
</evidence>
<evidence type="ECO:0000256" key="4">
    <source>
        <dbReference type="ARBA" id="ARBA00023125"/>
    </source>
</evidence>
<evidence type="ECO:0000313" key="10">
    <source>
        <dbReference type="Proteomes" id="UP000823775"/>
    </source>
</evidence>
<dbReference type="SUPFAM" id="SSF46689">
    <property type="entry name" value="Homeodomain-like"/>
    <property type="match status" value="1"/>
</dbReference>
<evidence type="ECO:0000256" key="3">
    <source>
        <dbReference type="ARBA" id="ARBA00023015"/>
    </source>
</evidence>
<keyword evidence="5" id="KW-0804">Transcription</keyword>
<keyword evidence="2" id="KW-0677">Repeat</keyword>
<dbReference type="EMBL" id="JACEIK010000089">
    <property type="protein sequence ID" value="MCD7449252.1"/>
    <property type="molecule type" value="Genomic_DNA"/>
</dbReference>
<feature type="domain" description="HTH myb-type" evidence="8">
    <location>
        <begin position="43"/>
        <end position="95"/>
    </location>
</feature>
<dbReference type="CDD" id="cd00167">
    <property type="entry name" value="SANT"/>
    <property type="match status" value="2"/>
</dbReference>
<dbReference type="PROSITE" id="PS50090">
    <property type="entry name" value="MYB_LIKE"/>
    <property type="match status" value="2"/>
</dbReference>
<comment type="caution">
    <text evidence="9">The sequence shown here is derived from an EMBL/GenBank/DDBJ whole genome shotgun (WGS) entry which is preliminary data.</text>
</comment>
<dbReference type="InterPro" id="IPR001005">
    <property type="entry name" value="SANT/Myb"/>
</dbReference>
<feature type="domain" description="Myb-like" evidence="7">
    <location>
        <begin position="43"/>
        <end position="95"/>
    </location>
</feature>
<protein>
    <submittedName>
        <fullName evidence="9">Uncharacterized protein</fullName>
    </submittedName>
</protein>
<dbReference type="PANTHER" id="PTHR47997:SF90">
    <property type="entry name" value="TRANSCRIPTION FACTOR MYB86-LIKE"/>
    <property type="match status" value="1"/>
</dbReference>